<reference evidence="2 3" key="1">
    <citation type="submission" date="2019-10" db="EMBL/GenBank/DDBJ databases">
        <title>Epibacterium sp. nov., isolated from seawater.</title>
        <authorList>
            <person name="Zhang X."/>
            <person name="Li N."/>
        </authorList>
    </citation>
    <scope>NUCLEOTIDE SEQUENCE [LARGE SCALE GENOMIC DNA]</scope>
    <source>
        <strain evidence="2 3">SM1969</strain>
    </source>
</reference>
<dbReference type="NCBIfam" id="TIGR02218">
    <property type="entry name" value="phg_TIGR02218"/>
    <property type="match status" value="1"/>
</dbReference>
<protein>
    <submittedName>
        <fullName evidence="2">DUF2163 domain-containing protein</fullName>
    </submittedName>
</protein>
<keyword evidence="3" id="KW-1185">Reference proteome</keyword>
<dbReference type="Pfam" id="PF09356">
    <property type="entry name" value="Phage_BR0599"/>
    <property type="match status" value="1"/>
</dbReference>
<evidence type="ECO:0000313" key="3">
    <source>
        <dbReference type="Proteomes" id="UP000436694"/>
    </source>
</evidence>
<accession>A0A844AJR7</accession>
<dbReference type="Proteomes" id="UP000436694">
    <property type="component" value="Unassembled WGS sequence"/>
</dbReference>
<dbReference type="AlphaFoldDB" id="A0A844AJR7"/>
<name>A0A844AJR7_9RHOB</name>
<feature type="domain" description="Bacteriophage phiJL001 Gp84 C-terminal" evidence="1">
    <location>
        <begin position="189"/>
        <end position="266"/>
    </location>
</feature>
<sequence length="284" mass="32042">MRAHLEAATTTLCRAWAITRRDGVQLGFTDHDCDLNFDGLKFCADTGLSARQLEQGTGLSVDNSEALGALSAAAVRERDIAAGYYDEAEVLSWLVNWQNPDERQLQFRGYIGEISREDGQFRAELRGLTDRLNRPQGRIYQTPCTAVLGDRSCGFDVNTPGYWAEAQLVEVRERQTFILPLLPGFEPEWFSRGVLRTSDGLWGAIKRDLTTPMQREITLWEPLGADIEPGALIRLEAGCDKRFKTCKLKFNNLLNYQGFPDIPREDWLVAVPRRDNQNSGGSRR</sequence>
<evidence type="ECO:0000313" key="2">
    <source>
        <dbReference type="EMBL" id="MQY41650.1"/>
    </source>
</evidence>
<dbReference type="Pfam" id="PF09931">
    <property type="entry name" value="Phage_phiJL001_Gp84_N"/>
    <property type="match status" value="1"/>
</dbReference>
<evidence type="ECO:0000259" key="1">
    <source>
        <dbReference type="Pfam" id="PF09356"/>
    </source>
</evidence>
<dbReference type="InterPro" id="IPR018964">
    <property type="entry name" value="Phage_phiJL001_Gp84_C"/>
</dbReference>
<comment type="caution">
    <text evidence="2">The sequence shown here is derived from an EMBL/GenBank/DDBJ whole genome shotgun (WGS) entry which is preliminary data.</text>
</comment>
<proteinExistence type="predicted"/>
<dbReference type="InterPro" id="IPR011928">
    <property type="entry name" value="Phage_phiJL001_Gp84"/>
</dbReference>
<gene>
    <name evidence="2" type="ORF">GG681_03285</name>
</gene>
<dbReference type="RefSeq" id="WP_153545005.1">
    <property type="nucleotide sequence ID" value="NZ_WIXK01000001.1"/>
</dbReference>
<organism evidence="2 3">
    <name type="scientific">Tritonibacter aquimaris</name>
    <dbReference type="NCBI Taxonomy" id="2663379"/>
    <lineage>
        <taxon>Bacteria</taxon>
        <taxon>Pseudomonadati</taxon>
        <taxon>Pseudomonadota</taxon>
        <taxon>Alphaproteobacteria</taxon>
        <taxon>Rhodobacterales</taxon>
        <taxon>Paracoccaceae</taxon>
        <taxon>Tritonibacter</taxon>
    </lineage>
</organism>
<dbReference type="EMBL" id="WIXK01000001">
    <property type="protein sequence ID" value="MQY41650.1"/>
    <property type="molecule type" value="Genomic_DNA"/>
</dbReference>